<dbReference type="FunFam" id="3.30.70.100:FF:000005">
    <property type="entry name" value="Copper-exporting P-type ATPase A"/>
    <property type="match status" value="1"/>
</dbReference>
<evidence type="ECO:0000256" key="3">
    <source>
        <dbReference type="ARBA" id="ARBA00022490"/>
    </source>
</evidence>
<dbReference type="InterPro" id="IPR017969">
    <property type="entry name" value="Heavy-metal-associated_CS"/>
</dbReference>
<dbReference type="PANTHER" id="PTHR46594">
    <property type="entry name" value="P-TYPE CATION-TRANSPORTING ATPASE"/>
    <property type="match status" value="1"/>
</dbReference>
<dbReference type="SUPFAM" id="SSF55008">
    <property type="entry name" value="HMA, heavy metal-associated domain"/>
    <property type="match status" value="1"/>
</dbReference>
<dbReference type="InterPro" id="IPR036163">
    <property type="entry name" value="HMA_dom_sf"/>
</dbReference>
<dbReference type="GO" id="GO:0005737">
    <property type="term" value="C:cytoplasm"/>
    <property type="evidence" value="ECO:0007669"/>
    <property type="project" value="UniProtKB-SubCell"/>
</dbReference>
<keyword evidence="4" id="KW-0479">Metal-binding</keyword>
<evidence type="ECO:0000256" key="6">
    <source>
        <dbReference type="ARBA" id="ARBA00023186"/>
    </source>
</evidence>
<dbReference type="NCBIfam" id="TIGR00003">
    <property type="entry name" value="copper ion binding protein"/>
    <property type="match status" value="1"/>
</dbReference>
<dbReference type="PROSITE" id="PS50846">
    <property type="entry name" value="HMA_2"/>
    <property type="match status" value="1"/>
</dbReference>
<evidence type="ECO:0000313" key="8">
    <source>
        <dbReference type="EMBL" id="GGE34050.1"/>
    </source>
</evidence>
<dbReference type="PROSITE" id="PS01047">
    <property type="entry name" value="HMA_1"/>
    <property type="match status" value="1"/>
</dbReference>
<evidence type="ECO:0000256" key="2">
    <source>
        <dbReference type="ARBA" id="ARBA00015313"/>
    </source>
</evidence>
<keyword evidence="3" id="KW-0963">Cytoplasm</keyword>
<dbReference type="Pfam" id="PF00403">
    <property type="entry name" value="HMA"/>
    <property type="match status" value="1"/>
</dbReference>
<dbReference type="InterPro" id="IPR006122">
    <property type="entry name" value="HMA_Cu_ion-bd"/>
</dbReference>
<dbReference type="NCBIfam" id="NF033795">
    <property type="entry name" value="chaper_CopZ_Bs"/>
    <property type="match status" value="1"/>
</dbReference>
<protein>
    <recommendedName>
        <fullName evidence="2">Copper chaperone CopZ</fullName>
    </recommendedName>
</protein>
<accession>A0A8J2VKC0</accession>
<keyword evidence="6" id="KW-0143">Chaperone</keyword>
<keyword evidence="5" id="KW-0186">Copper</keyword>
<dbReference type="InterPro" id="IPR006121">
    <property type="entry name" value="HMA_dom"/>
</dbReference>
<dbReference type="InterPro" id="IPR001802">
    <property type="entry name" value="MerP/CopZ"/>
</dbReference>
<dbReference type="EMBL" id="BMIR01000003">
    <property type="protein sequence ID" value="GGE34050.1"/>
    <property type="molecule type" value="Genomic_DNA"/>
</dbReference>
<evidence type="ECO:0000256" key="5">
    <source>
        <dbReference type="ARBA" id="ARBA00023008"/>
    </source>
</evidence>
<keyword evidence="9" id="KW-1185">Reference proteome</keyword>
<dbReference type="AlphaFoldDB" id="A0A8J2VKC0"/>
<evidence type="ECO:0000256" key="4">
    <source>
        <dbReference type="ARBA" id="ARBA00022723"/>
    </source>
</evidence>
<feature type="domain" description="HMA" evidence="7">
    <location>
        <begin position="2"/>
        <end position="68"/>
    </location>
</feature>
<dbReference type="Gene3D" id="3.30.70.100">
    <property type="match status" value="1"/>
</dbReference>
<comment type="caution">
    <text evidence="8">The sequence shown here is derived from an EMBL/GenBank/DDBJ whole genome shotgun (WGS) entry which is preliminary data.</text>
</comment>
<proteinExistence type="predicted"/>
<evidence type="ECO:0000313" key="9">
    <source>
        <dbReference type="Proteomes" id="UP000628775"/>
    </source>
</evidence>
<sequence>MEKMTLDVQGMTCGHCKAAVTGALKDLSGVKEVEVDLDTGKVDVTYENGKVSVEQMKEAIEDQGYDVA</sequence>
<comment type="subcellular location">
    <subcellularLocation>
        <location evidence="1">Cytoplasm</location>
    </subcellularLocation>
</comment>
<evidence type="ECO:0000259" key="7">
    <source>
        <dbReference type="PROSITE" id="PS50846"/>
    </source>
</evidence>
<dbReference type="PANTHER" id="PTHR46594:SF4">
    <property type="entry name" value="P-TYPE CATION-TRANSPORTING ATPASE"/>
    <property type="match status" value="1"/>
</dbReference>
<reference evidence="8" key="2">
    <citation type="submission" date="2020-09" db="EMBL/GenBank/DDBJ databases">
        <authorList>
            <person name="Sun Q."/>
            <person name="Zhou Y."/>
        </authorList>
    </citation>
    <scope>NUCLEOTIDE SEQUENCE</scope>
    <source>
        <strain evidence="8">CGMCC 1.15371</strain>
    </source>
</reference>
<dbReference type="CDD" id="cd00371">
    <property type="entry name" value="HMA"/>
    <property type="match status" value="1"/>
</dbReference>
<evidence type="ECO:0000256" key="1">
    <source>
        <dbReference type="ARBA" id="ARBA00004496"/>
    </source>
</evidence>
<organism evidence="8 9">
    <name type="scientific">Pullulanibacillus camelliae</name>
    <dbReference type="NCBI Taxonomy" id="1707096"/>
    <lineage>
        <taxon>Bacteria</taxon>
        <taxon>Bacillati</taxon>
        <taxon>Bacillota</taxon>
        <taxon>Bacilli</taxon>
        <taxon>Bacillales</taxon>
        <taxon>Sporolactobacillaceae</taxon>
        <taxon>Pullulanibacillus</taxon>
    </lineage>
</organism>
<dbReference type="RefSeq" id="WP_188690304.1">
    <property type="nucleotide sequence ID" value="NZ_BMIR01000003.1"/>
</dbReference>
<reference evidence="8" key="1">
    <citation type="journal article" date="2014" name="Int. J. Syst. Evol. Microbiol.">
        <title>Complete genome sequence of Corynebacterium casei LMG S-19264T (=DSM 44701T), isolated from a smear-ripened cheese.</title>
        <authorList>
            <consortium name="US DOE Joint Genome Institute (JGI-PGF)"/>
            <person name="Walter F."/>
            <person name="Albersmeier A."/>
            <person name="Kalinowski J."/>
            <person name="Ruckert C."/>
        </authorList>
    </citation>
    <scope>NUCLEOTIDE SEQUENCE</scope>
    <source>
        <strain evidence="8">CGMCC 1.15371</strain>
    </source>
</reference>
<dbReference type="GO" id="GO:0005507">
    <property type="term" value="F:copper ion binding"/>
    <property type="evidence" value="ECO:0007669"/>
    <property type="project" value="InterPro"/>
</dbReference>
<dbReference type="PRINTS" id="PR00946">
    <property type="entry name" value="HGSCAVENGER"/>
</dbReference>
<gene>
    <name evidence="8" type="primary">copZ</name>
    <name evidence="8" type="ORF">GCM10011391_10970</name>
</gene>
<dbReference type="InterPro" id="IPR049740">
    <property type="entry name" value="CopZ"/>
</dbReference>
<name>A0A8J2VKC0_9BACL</name>
<dbReference type="Proteomes" id="UP000628775">
    <property type="component" value="Unassembled WGS sequence"/>
</dbReference>